<dbReference type="InterPro" id="IPR036282">
    <property type="entry name" value="Glutathione-S-Trfase_C_sf"/>
</dbReference>
<keyword evidence="2" id="KW-0808">Transferase</keyword>
<dbReference type="SUPFAM" id="SSF47616">
    <property type="entry name" value="GST C-terminal domain-like"/>
    <property type="match status" value="1"/>
</dbReference>
<evidence type="ECO:0000256" key="3">
    <source>
        <dbReference type="SAM" id="MobiDB-lite"/>
    </source>
</evidence>
<feature type="compositionally biased region" description="Low complexity" evidence="3">
    <location>
        <begin position="160"/>
        <end position="182"/>
    </location>
</feature>
<dbReference type="AlphaFoldDB" id="A0A6V7QD32"/>
<feature type="region of interest" description="Disordered" evidence="3">
    <location>
        <begin position="156"/>
        <end position="199"/>
    </location>
</feature>
<protein>
    <recommendedName>
        <fullName evidence="1">glutathione transferase</fullName>
        <ecNumber evidence="1">2.5.1.18</ecNumber>
    </recommendedName>
</protein>
<evidence type="ECO:0000256" key="1">
    <source>
        <dbReference type="ARBA" id="ARBA00012452"/>
    </source>
</evidence>
<accession>A0A6V7QD32</accession>
<dbReference type="GO" id="GO:0005737">
    <property type="term" value="C:cytoplasm"/>
    <property type="evidence" value="ECO:0007669"/>
    <property type="project" value="TreeGrafter"/>
</dbReference>
<gene>
    <name evidence="4" type="ORF">CB5_LOCUS23966</name>
</gene>
<name>A0A6V7QD32_ANACO</name>
<dbReference type="Gene3D" id="1.20.1050.10">
    <property type="match status" value="1"/>
</dbReference>
<dbReference type="GO" id="GO:0006749">
    <property type="term" value="P:glutathione metabolic process"/>
    <property type="evidence" value="ECO:0007669"/>
    <property type="project" value="TreeGrafter"/>
</dbReference>
<dbReference type="GO" id="GO:0043295">
    <property type="term" value="F:glutathione binding"/>
    <property type="evidence" value="ECO:0007669"/>
    <property type="project" value="TreeGrafter"/>
</dbReference>
<dbReference type="PANTHER" id="PTHR43900:SF96">
    <property type="entry name" value="GLUTATHIONE TRANSFERASE"/>
    <property type="match status" value="1"/>
</dbReference>
<dbReference type="PANTHER" id="PTHR43900">
    <property type="entry name" value="GLUTATHIONE S-TRANSFERASE RHO"/>
    <property type="match status" value="1"/>
</dbReference>
<organism evidence="4">
    <name type="scientific">Ananas comosus var. bracteatus</name>
    <name type="common">red pineapple</name>
    <dbReference type="NCBI Taxonomy" id="296719"/>
    <lineage>
        <taxon>Eukaryota</taxon>
        <taxon>Viridiplantae</taxon>
        <taxon>Streptophyta</taxon>
        <taxon>Embryophyta</taxon>
        <taxon>Tracheophyta</taxon>
        <taxon>Spermatophyta</taxon>
        <taxon>Magnoliopsida</taxon>
        <taxon>Liliopsida</taxon>
        <taxon>Poales</taxon>
        <taxon>Bromeliaceae</taxon>
        <taxon>Bromelioideae</taxon>
        <taxon>Ananas</taxon>
    </lineage>
</organism>
<proteinExistence type="predicted"/>
<dbReference type="EMBL" id="LR862135">
    <property type="protein sequence ID" value="CAD1840755.1"/>
    <property type="molecule type" value="Genomic_DNA"/>
</dbReference>
<evidence type="ECO:0000256" key="2">
    <source>
        <dbReference type="ARBA" id="ARBA00022679"/>
    </source>
</evidence>
<evidence type="ECO:0000313" key="4">
    <source>
        <dbReference type="EMBL" id="CAD1840755.1"/>
    </source>
</evidence>
<sequence>MSTAVSRVLACLLEKEVISRSLLLRSRVKLKGRSNGLTYVHDRYESAHVELADNNLAPFVGTSATSLRARKPEPDGPEGGGAAGRAAVDQWVEAEAQSFNPPSTALVFQLVFAPKMRLKQDPNATRDAEGRLRKVLDVYERRLGGSRFLAGRNSRSRICATSRMPTTSSPRPTRGSSSCRRGGTSRGGGRRSPAAPRGRRSLRCGAMQLHEFSFPVSLTLYLLVSVPRRENAV</sequence>
<dbReference type="EC" id="2.5.1.18" evidence="1"/>
<dbReference type="GO" id="GO:0004364">
    <property type="term" value="F:glutathione transferase activity"/>
    <property type="evidence" value="ECO:0007669"/>
    <property type="project" value="UniProtKB-EC"/>
</dbReference>
<reference evidence="4" key="1">
    <citation type="submission" date="2020-07" db="EMBL/GenBank/DDBJ databases">
        <authorList>
            <person name="Lin J."/>
        </authorList>
    </citation>
    <scope>NUCLEOTIDE SEQUENCE</scope>
</reference>